<evidence type="ECO:0000259" key="6">
    <source>
        <dbReference type="PROSITE" id="PS50259"/>
    </source>
</evidence>
<name>A0A069DUI2_9CNID</name>
<evidence type="ECO:0000256" key="2">
    <source>
        <dbReference type="ARBA" id="ARBA00022692"/>
    </source>
</evidence>
<dbReference type="PROSITE" id="PS50259">
    <property type="entry name" value="G_PROTEIN_RECEP_F3_4"/>
    <property type="match status" value="1"/>
</dbReference>
<sequence length="128" mass="14904">EYVCNTYFHSNAIMIAIAVIQLMCTIQAFRGRHLPSVMNDGVVLMFTTLILTASFVVCFIIVPFQRPIEKEISQCIAILANTMVITFLMYGLKAYRILFHPEQNTRAYFRNQCLTEMRQDVNQRIEMR</sequence>
<feature type="non-terminal residue" evidence="7">
    <location>
        <position position="1"/>
    </location>
</feature>
<comment type="subcellular location">
    <subcellularLocation>
        <location evidence="1">Membrane</location>
        <topology evidence="1">Multi-pass membrane protein</topology>
    </subcellularLocation>
</comment>
<feature type="transmembrane region" description="Helical" evidence="5">
    <location>
        <begin position="12"/>
        <end position="29"/>
    </location>
</feature>
<dbReference type="InterPro" id="IPR017978">
    <property type="entry name" value="GPCR_3_C"/>
</dbReference>
<proteinExistence type="evidence at transcript level"/>
<dbReference type="GO" id="GO:0004930">
    <property type="term" value="F:G protein-coupled receptor activity"/>
    <property type="evidence" value="ECO:0007669"/>
    <property type="project" value="InterPro"/>
</dbReference>
<keyword evidence="4 5" id="KW-0472">Membrane</keyword>
<dbReference type="GO" id="GO:0016020">
    <property type="term" value="C:membrane"/>
    <property type="evidence" value="ECO:0007669"/>
    <property type="project" value="UniProtKB-SubCell"/>
</dbReference>
<evidence type="ECO:0000256" key="1">
    <source>
        <dbReference type="ARBA" id="ARBA00004141"/>
    </source>
</evidence>
<evidence type="ECO:0000256" key="3">
    <source>
        <dbReference type="ARBA" id="ARBA00022989"/>
    </source>
</evidence>
<feature type="transmembrane region" description="Helical" evidence="5">
    <location>
        <begin position="71"/>
        <end position="92"/>
    </location>
</feature>
<evidence type="ECO:0000256" key="5">
    <source>
        <dbReference type="SAM" id="Phobius"/>
    </source>
</evidence>
<reference evidence="7" key="1">
    <citation type="journal article" date="2014" name="PLoS Genet.">
        <title>Differential Responses to Wnt and PCP Disruption Predict Expression and Developmental Function of Conserved and Novel Genes in a Cnidarian.</title>
        <authorList>
            <person name="Lapebie P."/>
            <person name="Ruggiero A."/>
            <person name="Barreau C."/>
            <person name="Chevalier S."/>
            <person name="Chang P."/>
            <person name="Dru P."/>
            <person name="Houliston E."/>
            <person name="Momose T."/>
        </authorList>
    </citation>
    <scope>NUCLEOTIDE SEQUENCE</scope>
</reference>
<evidence type="ECO:0000313" key="7">
    <source>
        <dbReference type="EMBL" id="JAC84899.1"/>
    </source>
</evidence>
<feature type="domain" description="G-protein coupled receptors family 3 profile" evidence="6">
    <location>
        <begin position="19"/>
        <end position="113"/>
    </location>
</feature>
<dbReference type="AlphaFoldDB" id="A0A069DUI2"/>
<dbReference type="EMBL" id="GBGP01000298">
    <property type="protein sequence ID" value="JAC84899.1"/>
    <property type="molecule type" value="mRNA"/>
</dbReference>
<evidence type="ECO:0000256" key="4">
    <source>
        <dbReference type="ARBA" id="ARBA00023136"/>
    </source>
</evidence>
<accession>A0A069DUI2</accession>
<protein>
    <submittedName>
        <fullName evidence="7">G protein coupled receptor</fullName>
    </submittedName>
</protein>
<feature type="transmembrane region" description="Helical" evidence="5">
    <location>
        <begin position="41"/>
        <end position="65"/>
    </location>
</feature>
<keyword evidence="2 5" id="KW-0812">Transmembrane</keyword>
<organism evidence="7">
    <name type="scientific">Clytia hemisphaerica</name>
    <dbReference type="NCBI Taxonomy" id="252671"/>
    <lineage>
        <taxon>Eukaryota</taxon>
        <taxon>Metazoa</taxon>
        <taxon>Cnidaria</taxon>
        <taxon>Hydrozoa</taxon>
        <taxon>Hydroidolina</taxon>
        <taxon>Leptothecata</taxon>
        <taxon>Obeliida</taxon>
        <taxon>Clytiidae</taxon>
        <taxon>Clytia</taxon>
    </lineage>
</organism>
<keyword evidence="7" id="KW-0675">Receptor</keyword>
<keyword evidence="3 5" id="KW-1133">Transmembrane helix</keyword>